<protein>
    <submittedName>
        <fullName evidence="1">TetR/AcrR family transcriptional regulator</fullName>
    </submittedName>
</protein>
<feature type="non-terminal residue" evidence="1">
    <location>
        <position position="1"/>
    </location>
</feature>
<dbReference type="Proteomes" id="UP000698335">
    <property type="component" value="Unassembled WGS sequence"/>
</dbReference>
<dbReference type="EMBL" id="JABZGW010000368">
    <property type="protein sequence ID" value="MBF4808428.1"/>
    <property type="molecule type" value="Genomic_DNA"/>
</dbReference>
<gene>
    <name evidence="1" type="ORF">HXK26_07025</name>
</gene>
<evidence type="ECO:0000313" key="1">
    <source>
        <dbReference type="EMBL" id="MBF4808428.1"/>
    </source>
</evidence>
<organism evidence="1 2">
    <name type="scientific">Lancefieldella rimae</name>
    <dbReference type="NCBI Taxonomy" id="1383"/>
    <lineage>
        <taxon>Bacteria</taxon>
        <taxon>Bacillati</taxon>
        <taxon>Actinomycetota</taxon>
        <taxon>Coriobacteriia</taxon>
        <taxon>Coriobacteriales</taxon>
        <taxon>Atopobiaceae</taxon>
        <taxon>Lancefieldella</taxon>
    </lineage>
</organism>
<name>A0A930YNV4_9ACTN</name>
<accession>A0A930YNV4</accession>
<reference evidence="1" key="1">
    <citation type="submission" date="2020-04" db="EMBL/GenBank/DDBJ databases">
        <title>Deep metagenomics examines the oral microbiome during advanced dental caries in children, revealing novel taxa and co-occurrences with host molecules.</title>
        <authorList>
            <person name="Baker J.L."/>
            <person name="Morton J.T."/>
            <person name="Dinis M."/>
            <person name="Alvarez R."/>
            <person name="Tran N.C."/>
            <person name="Knight R."/>
            <person name="Edlund A."/>
        </authorList>
    </citation>
    <scope>NUCLEOTIDE SEQUENCE</scope>
    <source>
        <strain evidence="1">JCVI_38_bin.5</strain>
    </source>
</reference>
<evidence type="ECO:0000313" key="2">
    <source>
        <dbReference type="Proteomes" id="UP000698335"/>
    </source>
</evidence>
<dbReference type="AlphaFoldDB" id="A0A930YNV4"/>
<proteinExistence type="predicted"/>
<comment type="caution">
    <text evidence="1">The sequence shown here is derived from an EMBL/GenBank/DDBJ whole genome shotgun (WGS) entry which is preliminary data.</text>
</comment>
<sequence>FMGGTHYELTVDELVTKLLSMVLRGVGTQPEVSA</sequence>